<dbReference type="Proteomes" id="UP000466445">
    <property type="component" value="Chromosome"/>
</dbReference>
<dbReference type="KEGG" id="msar:MSAR_13290"/>
<proteinExistence type="predicted"/>
<accession>A0A7I7SN69</accession>
<dbReference type="EMBL" id="AP022595">
    <property type="protein sequence ID" value="BBY58193.1"/>
    <property type="molecule type" value="Genomic_DNA"/>
</dbReference>
<dbReference type="Gene3D" id="3.20.20.30">
    <property type="entry name" value="Luciferase-like domain"/>
    <property type="match status" value="1"/>
</dbReference>
<dbReference type="AlphaFoldDB" id="A0A7I7SN69"/>
<organism evidence="1 2">
    <name type="scientific">Mycolicibacterium sarraceniae</name>
    <dbReference type="NCBI Taxonomy" id="1534348"/>
    <lineage>
        <taxon>Bacteria</taxon>
        <taxon>Bacillati</taxon>
        <taxon>Actinomycetota</taxon>
        <taxon>Actinomycetes</taxon>
        <taxon>Mycobacteriales</taxon>
        <taxon>Mycobacteriaceae</taxon>
        <taxon>Mycolicibacterium</taxon>
    </lineage>
</organism>
<sequence length="74" mass="8050">MRIVVIHGLVVPLVEGMAMKFLPLTLIARQPDPVTGEKTSAATRLRAVLDSAVFAEQLAFDGFAVGERQQDPFI</sequence>
<protein>
    <submittedName>
        <fullName evidence="1">Uncharacterized protein</fullName>
    </submittedName>
</protein>
<gene>
    <name evidence="1" type="ORF">MSAR_13290</name>
</gene>
<evidence type="ECO:0000313" key="1">
    <source>
        <dbReference type="EMBL" id="BBY58193.1"/>
    </source>
</evidence>
<dbReference type="InterPro" id="IPR036661">
    <property type="entry name" value="Luciferase-like_sf"/>
</dbReference>
<keyword evidence="2" id="KW-1185">Reference proteome</keyword>
<name>A0A7I7SN69_9MYCO</name>
<reference evidence="1 2" key="1">
    <citation type="journal article" date="2019" name="Emerg. Microbes Infect.">
        <title>Comprehensive subspecies identification of 175 nontuberculous mycobacteria species based on 7547 genomic profiles.</title>
        <authorList>
            <person name="Matsumoto Y."/>
            <person name="Kinjo T."/>
            <person name="Motooka D."/>
            <person name="Nabeya D."/>
            <person name="Jung N."/>
            <person name="Uechi K."/>
            <person name="Horii T."/>
            <person name="Iida T."/>
            <person name="Fujita J."/>
            <person name="Nakamura S."/>
        </authorList>
    </citation>
    <scope>NUCLEOTIDE SEQUENCE [LARGE SCALE GENOMIC DNA]</scope>
    <source>
        <strain evidence="1 2">JCM 30395</strain>
    </source>
</reference>
<evidence type="ECO:0000313" key="2">
    <source>
        <dbReference type="Proteomes" id="UP000466445"/>
    </source>
</evidence>
<dbReference type="GO" id="GO:0016705">
    <property type="term" value="F:oxidoreductase activity, acting on paired donors, with incorporation or reduction of molecular oxygen"/>
    <property type="evidence" value="ECO:0007669"/>
    <property type="project" value="InterPro"/>
</dbReference>